<proteinExistence type="predicted"/>
<gene>
    <name evidence="1" type="primary">ORF118629</name>
</gene>
<protein>
    <submittedName>
        <fullName evidence="1">Uncharacterized protein</fullName>
    </submittedName>
</protein>
<feature type="non-terminal residue" evidence="1">
    <location>
        <position position="82"/>
    </location>
</feature>
<sequence>MSALSLDSPVYHPFAPRLMYRAQSFAPCGPSSLFGIHLSSLHAAFPIGREAATCGTTVVFTFVVTFTVPRDSPDTQLDSCTG</sequence>
<dbReference type="AlphaFoldDB" id="A0A0B7AHC8"/>
<name>A0A0B7AHC8_9EUPU</name>
<organism evidence="1">
    <name type="scientific">Arion vulgaris</name>
    <dbReference type="NCBI Taxonomy" id="1028688"/>
    <lineage>
        <taxon>Eukaryota</taxon>
        <taxon>Metazoa</taxon>
        <taxon>Spiralia</taxon>
        <taxon>Lophotrochozoa</taxon>
        <taxon>Mollusca</taxon>
        <taxon>Gastropoda</taxon>
        <taxon>Heterobranchia</taxon>
        <taxon>Euthyneura</taxon>
        <taxon>Panpulmonata</taxon>
        <taxon>Eupulmonata</taxon>
        <taxon>Stylommatophora</taxon>
        <taxon>Helicina</taxon>
        <taxon>Arionoidea</taxon>
        <taxon>Arionidae</taxon>
        <taxon>Arion</taxon>
    </lineage>
</organism>
<reference evidence="1" key="1">
    <citation type="submission" date="2014-12" db="EMBL/GenBank/DDBJ databases">
        <title>Insight into the proteome of Arion vulgaris.</title>
        <authorList>
            <person name="Aradska J."/>
            <person name="Bulat T."/>
            <person name="Smidak R."/>
            <person name="Sarate P."/>
            <person name="Gangsoo J."/>
            <person name="Sialana F."/>
            <person name="Bilban M."/>
            <person name="Lubec G."/>
        </authorList>
    </citation>
    <scope>NUCLEOTIDE SEQUENCE</scope>
    <source>
        <tissue evidence="1">Skin</tissue>
    </source>
</reference>
<evidence type="ECO:0000313" key="1">
    <source>
        <dbReference type="EMBL" id="CEK80017.1"/>
    </source>
</evidence>
<dbReference type="EMBL" id="HACG01033152">
    <property type="protein sequence ID" value="CEK80017.1"/>
    <property type="molecule type" value="Transcribed_RNA"/>
</dbReference>
<accession>A0A0B7AHC8</accession>